<evidence type="ECO:0000313" key="5">
    <source>
        <dbReference type="Proteomes" id="UP000589738"/>
    </source>
</evidence>
<dbReference type="NCBIfam" id="TIGR04183">
    <property type="entry name" value="Por_Secre_tail"/>
    <property type="match status" value="1"/>
</dbReference>
<dbReference type="InterPro" id="IPR026444">
    <property type="entry name" value="Secre_tail"/>
</dbReference>
<keyword evidence="1 2" id="KW-0732">Signal</keyword>
<evidence type="ECO:0000313" key="4">
    <source>
        <dbReference type="EMBL" id="MBB6369252.1"/>
    </source>
</evidence>
<sequence length="516" mass="55496">MKKILYFLLFTLYYTSLHSQAPSIQWGKSLGGSLGDWAYSVEQTSDGGYIVAGMSNSVNGDVTGNHGGSDYWVVKLDASGNMQWQKSLGGSGADTAQSVRQTSDGGYIVAGYSLSADGDITGNHGNFDYWIVKLDTSGNIQWQKSLGGSSNDSAQSIQQTSDGGYVVAGYSMSANGDVTGNHGGSDYWIVKLDISGNIQWEKSFGGSGEDEAMSIQQTGDGGYIVAGSSVNSTDGDVTVNHGNYDYWIVKLDTSGNIQWQKSLGGIGNDIARSIRQTFDGGYIVAGISSDSIIGETPTYPGIPDYWVVKLDGAGNVQWHKLFGGSGHDNAEAVRETVDGGYIVAGWSVSTDGHVTGNHGNRDYWIAKIDNLGNLQWQKCLGGSNVEYLSSIEQTNDDGYIISGGSFSTNGDVSGNHGSLDFWIVKLHPAQLGVSENTLIDKPLLYPNPAKDHVFLDRLPGETVVSITDRSGRKLFSQKYNDEKITVHTAQFINGVYFVQVQHKGEIILSEKIIIER</sequence>
<feature type="signal peptide" evidence="2">
    <location>
        <begin position="1"/>
        <end position="21"/>
    </location>
</feature>
<evidence type="ECO:0000256" key="1">
    <source>
        <dbReference type="ARBA" id="ARBA00022729"/>
    </source>
</evidence>
<dbReference type="PANTHER" id="PTHR42754">
    <property type="entry name" value="ENDOGLUCANASE"/>
    <property type="match status" value="1"/>
</dbReference>
<gene>
    <name evidence="4" type="ORF">HNP36_000305</name>
</gene>
<dbReference type="EMBL" id="JACHLC010000001">
    <property type="protein sequence ID" value="MBB6369252.1"/>
    <property type="molecule type" value="Genomic_DNA"/>
</dbReference>
<comment type="caution">
    <text evidence="4">The sequence shown here is derived from an EMBL/GenBank/DDBJ whole genome shotgun (WGS) entry which is preliminary data.</text>
</comment>
<evidence type="ECO:0000259" key="3">
    <source>
        <dbReference type="Pfam" id="PF18962"/>
    </source>
</evidence>
<reference evidence="4 5" key="1">
    <citation type="submission" date="2020-08" db="EMBL/GenBank/DDBJ databases">
        <title>Functional genomics of gut bacteria from endangered species of beetles.</title>
        <authorList>
            <person name="Carlos-Shanley C."/>
        </authorList>
    </citation>
    <scope>NUCLEOTIDE SEQUENCE [LARGE SCALE GENOMIC DNA]</scope>
    <source>
        <strain evidence="4 5">S00136</strain>
    </source>
</reference>
<dbReference type="SUPFAM" id="SSF50998">
    <property type="entry name" value="Quinoprotein alcohol dehydrogenase-like"/>
    <property type="match status" value="1"/>
</dbReference>
<name>A0A841NB70_9FLAO</name>
<dbReference type="RefSeq" id="WP_184161303.1">
    <property type="nucleotide sequence ID" value="NZ_JACHLC010000001.1"/>
</dbReference>
<proteinExistence type="predicted"/>
<evidence type="ECO:0000256" key="2">
    <source>
        <dbReference type="SAM" id="SignalP"/>
    </source>
</evidence>
<dbReference type="InterPro" id="IPR011047">
    <property type="entry name" value="Quinoprotein_ADH-like_sf"/>
</dbReference>
<feature type="domain" description="Secretion system C-terminal sorting" evidence="3">
    <location>
        <begin position="444"/>
        <end position="514"/>
    </location>
</feature>
<dbReference type="Proteomes" id="UP000589738">
    <property type="component" value="Unassembled WGS sequence"/>
</dbReference>
<dbReference type="AlphaFoldDB" id="A0A841NB70"/>
<feature type="chain" id="PRO_5032647371" description="Secretion system C-terminal sorting domain-containing protein" evidence="2">
    <location>
        <begin position="22"/>
        <end position="516"/>
    </location>
</feature>
<keyword evidence="5" id="KW-1185">Reference proteome</keyword>
<accession>A0A841NB70</accession>
<dbReference type="Pfam" id="PF18962">
    <property type="entry name" value="Por_Secre_tail"/>
    <property type="match status" value="1"/>
</dbReference>
<dbReference type="PANTHER" id="PTHR42754:SF1">
    <property type="entry name" value="LIPOPROTEIN"/>
    <property type="match status" value="1"/>
</dbReference>
<organism evidence="4 5">
    <name type="scientific">Chryseobacterium shigense</name>
    <dbReference type="NCBI Taxonomy" id="297244"/>
    <lineage>
        <taxon>Bacteria</taxon>
        <taxon>Pseudomonadati</taxon>
        <taxon>Bacteroidota</taxon>
        <taxon>Flavobacteriia</taxon>
        <taxon>Flavobacteriales</taxon>
        <taxon>Weeksellaceae</taxon>
        <taxon>Chryseobacterium group</taxon>
        <taxon>Chryseobacterium</taxon>
    </lineage>
</organism>
<protein>
    <recommendedName>
        <fullName evidence="3">Secretion system C-terminal sorting domain-containing protein</fullName>
    </recommendedName>
</protein>